<organism evidence="2 3">
    <name type="scientific">Hypholoma sublateritium (strain FD-334 SS-4)</name>
    <dbReference type="NCBI Taxonomy" id="945553"/>
    <lineage>
        <taxon>Eukaryota</taxon>
        <taxon>Fungi</taxon>
        <taxon>Dikarya</taxon>
        <taxon>Basidiomycota</taxon>
        <taxon>Agaricomycotina</taxon>
        <taxon>Agaricomycetes</taxon>
        <taxon>Agaricomycetidae</taxon>
        <taxon>Agaricales</taxon>
        <taxon>Agaricineae</taxon>
        <taxon>Strophariaceae</taxon>
        <taxon>Hypholoma</taxon>
    </lineage>
</organism>
<feature type="compositionally biased region" description="Pro residues" evidence="1">
    <location>
        <begin position="203"/>
        <end position="218"/>
    </location>
</feature>
<keyword evidence="3" id="KW-1185">Reference proteome</keyword>
<feature type="region of interest" description="Disordered" evidence="1">
    <location>
        <begin position="328"/>
        <end position="442"/>
    </location>
</feature>
<evidence type="ECO:0000313" key="3">
    <source>
        <dbReference type="Proteomes" id="UP000054270"/>
    </source>
</evidence>
<dbReference type="AlphaFoldDB" id="A0A0D2PWF4"/>
<feature type="compositionally biased region" description="Low complexity" evidence="1">
    <location>
        <begin position="384"/>
        <end position="424"/>
    </location>
</feature>
<evidence type="ECO:0000313" key="2">
    <source>
        <dbReference type="EMBL" id="KJA23820.1"/>
    </source>
</evidence>
<dbReference type="OrthoDB" id="3224257at2759"/>
<gene>
    <name evidence="2" type="ORF">HYPSUDRAFT_200966</name>
</gene>
<dbReference type="EMBL" id="KN817540">
    <property type="protein sequence ID" value="KJA23820.1"/>
    <property type="molecule type" value="Genomic_DNA"/>
</dbReference>
<evidence type="ECO:0000256" key="1">
    <source>
        <dbReference type="SAM" id="MobiDB-lite"/>
    </source>
</evidence>
<feature type="region of interest" description="Disordered" evidence="1">
    <location>
        <begin position="195"/>
        <end position="224"/>
    </location>
</feature>
<accession>A0A0D2PWF4</accession>
<sequence length="957" mass="103376">MLLKLIPATQEPTIHFSLTFADPPSNLPAPPSWTAQLSHLMHEDLEVPATLHSLDRAAGISSLLEEVALDVDAKEIRCLFVDGSIERIAFGLRGQKNEQALMETVGSIVNDVKESTLEDERVMRQRELERQRARSVSVMSAPAPPTKSARSGKHKKQRSLFMHIVSSIGSIINLTTPASPNPALPFHYRSNPSGYRTSISSIPSPPFSPSGPPIPTPGSSPRTRALRRAARSALVDAYRRFVLGELVRRFYAGPDAALTVRDGEEYTCMYGLENHHQRERGGFCVWILHSMRRRALNRMEQLLEEAGPPPSPQRFSATTMDVPLSFSDEEEDELMPDSPVSQDSSERACQTPYPETNAMDVDADDASSASLQGPTNDHPPRPSLLPRRASSSASVSTDDSSESGSTMRSSSSMSCASTAPSSVESEPEVKEDNSPAPSMKELPIILHRPRYNSPAGGPTIDHMSPGARHEYRQLAALRTRLSQLAQFAASQSRVAADEVRSRLEVLAVRSRRRAWLNKALKGPLGKAGGSTALGLATPFRSSPLARYVLTADDVVRRQSSLSRSSTCSSASSLSSAYFRSVSSTSSASSVASATKGSSITPFPSSRPRLRPKLDYGAALAAAVVELADAPGASADAGSAVGGGDGLVVTTMEEMDEEDDAAPVEQEVEMYQEFNGPARPRRHRRSMQDVALPAAPRVATARLFPVDEERENENAEFTLALSGRPRRHGAQRGTAYAAREEVPGVDDEMSCDDDVPDLELGLGADAVAEIMPDDVESNAKPPQTRPRARTSSMVGALLRGAKRSFSGGLKLQTPPAALPTDSLLCQPVSATPFHPHALSKMAILPTASNRRAMDLARMPVTTTYANVDVEMEAGQMCVQLRIDDFDYTAGIPVGGTAGEFEAELQQYQAREQEFTLAMDVPRGGGKRWRNSQYTGPSEVPRRPRLSTVFGEGQGAANC</sequence>
<proteinExistence type="predicted"/>
<reference evidence="3" key="1">
    <citation type="submission" date="2014-04" db="EMBL/GenBank/DDBJ databases">
        <title>Evolutionary Origins and Diversification of the Mycorrhizal Mutualists.</title>
        <authorList>
            <consortium name="DOE Joint Genome Institute"/>
            <consortium name="Mycorrhizal Genomics Consortium"/>
            <person name="Kohler A."/>
            <person name="Kuo A."/>
            <person name="Nagy L.G."/>
            <person name="Floudas D."/>
            <person name="Copeland A."/>
            <person name="Barry K.W."/>
            <person name="Cichocki N."/>
            <person name="Veneault-Fourrey C."/>
            <person name="LaButti K."/>
            <person name="Lindquist E.A."/>
            <person name="Lipzen A."/>
            <person name="Lundell T."/>
            <person name="Morin E."/>
            <person name="Murat C."/>
            <person name="Riley R."/>
            <person name="Ohm R."/>
            <person name="Sun H."/>
            <person name="Tunlid A."/>
            <person name="Henrissat B."/>
            <person name="Grigoriev I.V."/>
            <person name="Hibbett D.S."/>
            <person name="Martin F."/>
        </authorList>
    </citation>
    <scope>NUCLEOTIDE SEQUENCE [LARGE SCALE GENOMIC DNA]</scope>
    <source>
        <strain evidence="3">FD-334 SS-4</strain>
    </source>
</reference>
<feature type="region of interest" description="Disordered" evidence="1">
    <location>
        <begin position="128"/>
        <end position="156"/>
    </location>
</feature>
<protein>
    <submittedName>
        <fullName evidence="2">Uncharacterized protein</fullName>
    </submittedName>
</protein>
<name>A0A0D2PWF4_HYPSF</name>
<dbReference type="Proteomes" id="UP000054270">
    <property type="component" value="Unassembled WGS sequence"/>
</dbReference>